<dbReference type="EMBL" id="AP026978">
    <property type="protein sequence ID" value="BDU01024.1"/>
    <property type="molecule type" value="Genomic_DNA"/>
</dbReference>
<evidence type="ECO:0000313" key="2">
    <source>
        <dbReference type="EMBL" id="BDU01024.1"/>
    </source>
</evidence>
<feature type="region of interest" description="Disordered" evidence="1">
    <location>
        <begin position="35"/>
        <end position="61"/>
    </location>
</feature>
<proteinExistence type="predicted"/>
<keyword evidence="3" id="KW-1185">Reference proteome</keyword>
<gene>
    <name evidence="2" type="ORF">IFM12276_40520</name>
</gene>
<sequence length="61" mass="6831">MAREQLTREIPSLCPAWRRVRLTARSVAVTVADRWRGQTDPQPEHVTGTVETDAASDVDRA</sequence>
<accession>A0ABN6U6V9</accession>
<reference evidence="2 3" key="1">
    <citation type="submission" date="2022-11" db="EMBL/GenBank/DDBJ databases">
        <title>Genome Sequencing of Nocardia sp. ON39_IFM12276 and assembly.</title>
        <authorList>
            <person name="Shimojima M."/>
            <person name="Toyokawa M."/>
            <person name="Uesaka K."/>
        </authorList>
    </citation>
    <scope>NUCLEOTIDE SEQUENCE [LARGE SCALE GENOMIC DNA]</scope>
    <source>
        <strain evidence="2 3">IFM 12276</strain>
    </source>
</reference>
<evidence type="ECO:0000313" key="3">
    <source>
        <dbReference type="Proteomes" id="UP001317870"/>
    </source>
</evidence>
<evidence type="ECO:0000256" key="1">
    <source>
        <dbReference type="SAM" id="MobiDB-lite"/>
    </source>
</evidence>
<organism evidence="2 3">
    <name type="scientific">Nocardia sputorum</name>
    <dbReference type="NCBI Taxonomy" id="2984338"/>
    <lineage>
        <taxon>Bacteria</taxon>
        <taxon>Bacillati</taxon>
        <taxon>Actinomycetota</taxon>
        <taxon>Actinomycetes</taxon>
        <taxon>Mycobacteriales</taxon>
        <taxon>Nocardiaceae</taxon>
        <taxon>Nocardia</taxon>
    </lineage>
</organism>
<protein>
    <submittedName>
        <fullName evidence="2">Uncharacterized protein</fullName>
    </submittedName>
</protein>
<dbReference type="Proteomes" id="UP001317870">
    <property type="component" value="Chromosome"/>
</dbReference>
<name>A0ABN6U6V9_9NOCA</name>